<dbReference type="GO" id="GO:0008775">
    <property type="term" value="F:acetate CoA-transferase activity"/>
    <property type="evidence" value="ECO:0007669"/>
    <property type="project" value="InterPro"/>
</dbReference>
<dbReference type="InterPro" id="IPR003702">
    <property type="entry name" value="ActCoA_hydro_N"/>
</dbReference>
<dbReference type="GO" id="GO:0005737">
    <property type="term" value="C:cytoplasm"/>
    <property type="evidence" value="ECO:0007669"/>
    <property type="project" value="UniProtKB-SubCell"/>
</dbReference>
<keyword evidence="3" id="KW-0276">Fatty acid metabolism</keyword>
<dbReference type="InterPro" id="IPR046433">
    <property type="entry name" value="ActCoA_hydro"/>
</dbReference>
<gene>
    <name evidence="6" type="ordered locus">Desor_2537</name>
</gene>
<feature type="binding site" evidence="3">
    <location>
        <position position="341"/>
    </location>
    <ligand>
        <name>CoA</name>
        <dbReference type="ChEBI" id="CHEBI:57287"/>
    </ligand>
</feature>
<keyword evidence="2 3" id="KW-0808">Transferase</keyword>
<dbReference type="Pfam" id="PF02550">
    <property type="entry name" value="AcetylCoA_hydro"/>
    <property type="match status" value="1"/>
</dbReference>
<dbReference type="Pfam" id="PF13336">
    <property type="entry name" value="AcetylCoA_hyd_C"/>
    <property type="match status" value="1"/>
</dbReference>
<dbReference type="GO" id="GO:0006083">
    <property type="term" value="P:acetate metabolic process"/>
    <property type="evidence" value="ECO:0007669"/>
    <property type="project" value="InterPro"/>
</dbReference>
<dbReference type="RefSeq" id="WP_014184899.1">
    <property type="nucleotide sequence ID" value="NC_016584.1"/>
</dbReference>
<sequence>MDFLTEYRRKLVSPEEAVKVVKSGDKVAYGHFAMAPTFLDPYLAQRKDELKAVKVYAVVYPGLAQVAVCDPTREHFIYNSWHFSGGDRMLHDKNLCNFVPMIYHEGPAVIERYCDADVFMGKVTPMDSHGYFNFSVANSDTYAYIKKSKKVIVEVCDKAPYCLGGNLEAIHISEVDMIVETDSKPLIQVPEVPPNDVDKAVAGHIMNLIEDGSVIQLGIGGMPSAVGSMIAHSDLKDLGAHTEILVDSYVDMYEAGVLTGKRKAFDQGRMAYTFALGTQKLYDFLHMNRTAASYSVDYTNSPSIASQHDKLISINNAIEIDLFGQVCSESSGTRQITGTGGQFDFIFSSFKSRGGKGIICLSSLKEGKGEKKSRIVPTLTPGGIVTVPRAVTNYVVTEYGAVDIKGKSTWERAELLISIAEPDLREDLIKEAEKMKIWVKTNKL</sequence>
<dbReference type="SUPFAM" id="SSF100950">
    <property type="entry name" value="NagB/RpiA/CoA transferase-like"/>
    <property type="match status" value="2"/>
</dbReference>
<dbReference type="GO" id="GO:0019605">
    <property type="term" value="P:butyrate metabolic process"/>
    <property type="evidence" value="ECO:0007669"/>
    <property type="project" value="UniProtKB-UniRule"/>
</dbReference>
<feature type="active site" description="5-glutamyl coenzyme A thioester intermediate" evidence="3">
    <location>
        <position position="243"/>
    </location>
</feature>
<reference evidence="7" key="1">
    <citation type="submission" date="2011-11" db="EMBL/GenBank/DDBJ databases">
        <title>Complete sequence of Desulfosporosinus orientis DSM 765.</title>
        <authorList>
            <person name="Lucas S."/>
            <person name="Han J."/>
            <person name="Lapidus A."/>
            <person name="Cheng J.-F."/>
            <person name="Goodwin L."/>
            <person name="Pitluck S."/>
            <person name="Peters L."/>
            <person name="Ovchinnikova G."/>
            <person name="Teshima H."/>
            <person name="Detter J.C."/>
            <person name="Han C."/>
            <person name="Tapia R."/>
            <person name="Land M."/>
            <person name="Hauser L."/>
            <person name="Kyrpides N."/>
            <person name="Ivanova N."/>
            <person name="Pagani I."/>
            <person name="Pester M."/>
            <person name="Spring S."/>
            <person name="Ollivier B."/>
            <person name="Rattei T."/>
            <person name="Klenk H.-P."/>
            <person name="Wagner M."/>
            <person name="Loy A."/>
            <person name="Woyke T."/>
        </authorList>
    </citation>
    <scope>NUCLEOTIDE SEQUENCE [LARGE SCALE GENOMIC DNA]</scope>
    <source>
        <strain evidence="7">ATCC 19365 / DSM 765 / NCIMB 8382 / VKM B-1628</strain>
    </source>
</reference>
<dbReference type="PANTHER" id="PTHR21432:SF20">
    <property type="entry name" value="ACETYL-COA HYDROLASE"/>
    <property type="match status" value="1"/>
</dbReference>
<dbReference type="PATRIC" id="fig|768706.3.peg.2549"/>
<evidence type="ECO:0000259" key="5">
    <source>
        <dbReference type="Pfam" id="PF13336"/>
    </source>
</evidence>
<dbReference type="Proteomes" id="UP000006346">
    <property type="component" value="Chromosome"/>
</dbReference>
<dbReference type="UniPathway" id="UPA00863"/>
<comment type="pathway">
    <text evidence="3">Lipid metabolism; butanoate metabolism.</text>
</comment>
<evidence type="ECO:0000313" key="7">
    <source>
        <dbReference type="Proteomes" id="UP000006346"/>
    </source>
</evidence>
<dbReference type="eggNOG" id="COG0427">
    <property type="taxonomic scope" value="Bacteria"/>
</dbReference>
<name>G7WGL4_DESOD</name>
<dbReference type="HOGENOM" id="CLU_030703_1_0_9"/>
<evidence type="ECO:0000256" key="2">
    <source>
        <dbReference type="ARBA" id="ARBA00022679"/>
    </source>
</evidence>
<evidence type="ECO:0000259" key="4">
    <source>
        <dbReference type="Pfam" id="PF02550"/>
    </source>
</evidence>
<evidence type="ECO:0000313" key="6">
    <source>
        <dbReference type="EMBL" id="AET68091.1"/>
    </source>
</evidence>
<dbReference type="GO" id="GO:0016787">
    <property type="term" value="F:hydrolase activity"/>
    <property type="evidence" value="ECO:0007669"/>
    <property type="project" value="UniProtKB-KW"/>
</dbReference>
<dbReference type="EMBL" id="CP003108">
    <property type="protein sequence ID" value="AET68091.1"/>
    <property type="molecule type" value="Genomic_DNA"/>
</dbReference>
<feature type="domain" description="Acetyl-CoA hydrolase/transferase C-terminal" evidence="5">
    <location>
        <begin position="277"/>
        <end position="432"/>
    </location>
</feature>
<dbReference type="HAMAP" id="MF_03228">
    <property type="entry name" value="But_CoA_trans"/>
    <property type="match status" value="1"/>
</dbReference>
<organism evidence="6 7">
    <name type="scientific">Desulfosporosinus orientis (strain ATCC 19365 / DSM 765 / NCIMB 8382 / VKM B-1628 / Singapore I)</name>
    <name type="common">Desulfotomaculum orientis</name>
    <dbReference type="NCBI Taxonomy" id="768706"/>
    <lineage>
        <taxon>Bacteria</taxon>
        <taxon>Bacillati</taxon>
        <taxon>Bacillota</taxon>
        <taxon>Clostridia</taxon>
        <taxon>Eubacteriales</taxon>
        <taxon>Desulfitobacteriaceae</taxon>
        <taxon>Desulfosporosinus</taxon>
    </lineage>
</organism>
<dbReference type="Gene3D" id="3.30.750.70">
    <property type="entry name" value="4-hydroxybutyrate coenzyme like domains"/>
    <property type="match status" value="1"/>
</dbReference>
<keyword evidence="6" id="KW-0378">Hydrolase</keyword>
<keyword evidence="3" id="KW-0963">Cytoplasm</keyword>
<proteinExistence type="inferred from homology"/>
<evidence type="ECO:0000256" key="3">
    <source>
        <dbReference type="HAMAP-Rule" id="MF_03228"/>
    </source>
</evidence>
<feature type="domain" description="Acetyl-CoA hydrolase/transferase N-terminal" evidence="4">
    <location>
        <begin position="5"/>
        <end position="186"/>
    </location>
</feature>
<keyword evidence="7" id="KW-1185">Reference proteome</keyword>
<comment type="similarity">
    <text evidence="1 3">Belongs to the acetyl-CoA hydrolase/transferase family.</text>
</comment>
<dbReference type="STRING" id="768706.Desor_2537"/>
<dbReference type="InterPro" id="IPR038460">
    <property type="entry name" value="AcetylCoA_hyd_C_sf"/>
</dbReference>
<comment type="subcellular location">
    <subcellularLocation>
        <location evidence="3">Cytoplasm</location>
    </subcellularLocation>
</comment>
<evidence type="ECO:0000256" key="1">
    <source>
        <dbReference type="ARBA" id="ARBA00009632"/>
    </source>
</evidence>
<protein>
    <recommendedName>
        <fullName evidence="3">Probable butyrate:acetyl-CoA coenzyme A-transferase</fullName>
        <shortName evidence="3">Butyrate CoA-transferase</shortName>
        <ecNumber evidence="3">2.8.3.-</ecNumber>
    </recommendedName>
</protein>
<dbReference type="InterPro" id="IPR023990">
    <property type="entry name" value="Butryl-CoA_acetate_CoA_Tfrase"/>
</dbReference>
<dbReference type="GO" id="GO:0006084">
    <property type="term" value="P:acetyl-CoA metabolic process"/>
    <property type="evidence" value="ECO:0007669"/>
    <property type="project" value="UniProtKB-UniRule"/>
</dbReference>
<dbReference type="Gene3D" id="3.40.1080.20">
    <property type="entry name" value="Acetyl-CoA hydrolase/transferase C-terminal domain"/>
    <property type="match status" value="1"/>
</dbReference>
<feature type="binding site" evidence="3">
    <location>
        <position position="318"/>
    </location>
    <ligand>
        <name>CoA</name>
        <dbReference type="ChEBI" id="CHEBI:57287"/>
    </ligand>
</feature>
<dbReference type="PANTHER" id="PTHR21432">
    <property type="entry name" value="ACETYL-COA HYDROLASE-RELATED"/>
    <property type="match status" value="1"/>
</dbReference>
<comment type="catalytic activity">
    <reaction evidence="3">
        <text>butanoate + acetyl-CoA = butanoyl-CoA + acetate</text>
        <dbReference type="Rhea" id="RHEA:30071"/>
        <dbReference type="ChEBI" id="CHEBI:17968"/>
        <dbReference type="ChEBI" id="CHEBI:30089"/>
        <dbReference type="ChEBI" id="CHEBI:57288"/>
        <dbReference type="ChEBI" id="CHEBI:57371"/>
    </reaction>
</comment>
<dbReference type="KEGG" id="dor:Desor_2537"/>
<accession>G7WGL4</accession>
<dbReference type="InterPro" id="IPR037171">
    <property type="entry name" value="NagB/RpiA_transferase-like"/>
</dbReference>
<dbReference type="AlphaFoldDB" id="G7WGL4"/>
<keyword evidence="3" id="KW-0443">Lipid metabolism</keyword>
<comment type="function">
    <text evidence="3">Coenzyme A-transferase that converts butyrate to butyryl-CoA.</text>
</comment>
<dbReference type="InterPro" id="IPR026888">
    <property type="entry name" value="AcetylCoA_hyd_C"/>
</dbReference>
<dbReference type="EC" id="2.8.3.-" evidence="3"/>
<dbReference type="Gene3D" id="3.40.1080.10">
    <property type="entry name" value="Glutaconate Coenzyme A-transferase"/>
    <property type="match status" value="1"/>
</dbReference>
<dbReference type="OrthoDB" id="9801795at2"/>
<feature type="binding site" evidence="3">
    <location>
        <begin position="218"/>
        <end position="222"/>
    </location>
    <ligand>
        <name>CoA</name>
        <dbReference type="ChEBI" id="CHEBI:57287"/>
    </ligand>
</feature>
<reference evidence="6 7" key="2">
    <citation type="journal article" date="2012" name="J. Bacteriol.">
        <title>Complete genome sequences of Desulfosporosinus orientis DSM765T, Desulfosporosinus youngiae DSM17734T, Desulfosporosinus meridiei DSM13257T, and Desulfosporosinus acidiphilus DSM22704T.</title>
        <authorList>
            <person name="Pester M."/>
            <person name="Brambilla E."/>
            <person name="Alazard D."/>
            <person name="Rattei T."/>
            <person name="Weinmaier T."/>
            <person name="Han J."/>
            <person name="Lucas S."/>
            <person name="Lapidus A."/>
            <person name="Cheng J.F."/>
            <person name="Goodwin L."/>
            <person name="Pitluck S."/>
            <person name="Peters L."/>
            <person name="Ovchinnikova G."/>
            <person name="Teshima H."/>
            <person name="Detter J.C."/>
            <person name="Han C.S."/>
            <person name="Tapia R."/>
            <person name="Land M.L."/>
            <person name="Hauser L."/>
            <person name="Kyrpides N.C."/>
            <person name="Ivanova N.N."/>
            <person name="Pagani I."/>
            <person name="Huntmann M."/>
            <person name="Wei C.L."/>
            <person name="Davenport K.W."/>
            <person name="Daligault H."/>
            <person name="Chain P.S."/>
            <person name="Chen A."/>
            <person name="Mavromatis K."/>
            <person name="Markowitz V."/>
            <person name="Szeto E."/>
            <person name="Mikhailova N."/>
            <person name="Pati A."/>
            <person name="Wagner M."/>
            <person name="Woyke T."/>
            <person name="Ollivier B."/>
            <person name="Klenk H.P."/>
            <person name="Spring S."/>
            <person name="Loy A."/>
        </authorList>
    </citation>
    <scope>NUCLEOTIDE SEQUENCE [LARGE SCALE GENOMIC DNA]</scope>
    <source>
        <strain evidence="7">ATCC 19365 / DSM 765 / NCIMB 8382 / VKM B-1628</strain>
    </source>
</reference>